<evidence type="ECO:0000313" key="1">
    <source>
        <dbReference type="EMBL" id="KAK7490586.1"/>
    </source>
</evidence>
<dbReference type="Proteomes" id="UP001519460">
    <property type="component" value="Unassembled WGS sequence"/>
</dbReference>
<name>A0ABD0KTJ3_9CAEN</name>
<protein>
    <submittedName>
        <fullName evidence="1">Uncharacterized protein</fullName>
    </submittedName>
</protein>
<reference evidence="1 2" key="1">
    <citation type="journal article" date="2023" name="Sci. Data">
        <title>Genome assembly of the Korean intertidal mud-creeper Batillaria attramentaria.</title>
        <authorList>
            <person name="Patra A.K."/>
            <person name="Ho P.T."/>
            <person name="Jun S."/>
            <person name="Lee S.J."/>
            <person name="Kim Y."/>
            <person name="Won Y.J."/>
        </authorList>
    </citation>
    <scope>NUCLEOTIDE SEQUENCE [LARGE SCALE GENOMIC DNA]</scope>
    <source>
        <strain evidence="1">Wonlab-2016</strain>
    </source>
</reference>
<proteinExistence type="predicted"/>
<gene>
    <name evidence="1" type="ORF">BaRGS_00018189</name>
</gene>
<organism evidence="1 2">
    <name type="scientific">Batillaria attramentaria</name>
    <dbReference type="NCBI Taxonomy" id="370345"/>
    <lineage>
        <taxon>Eukaryota</taxon>
        <taxon>Metazoa</taxon>
        <taxon>Spiralia</taxon>
        <taxon>Lophotrochozoa</taxon>
        <taxon>Mollusca</taxon>
        <taxon>Gastropoda</taxon>
        <taxon>Caenogastropoda</taxon>
        <taxon>Sorbeoconcha</taxon>
        <taxon>Cerithioidea</taxon>
        <taxon>Batillariidae</taxon>
        <taxon>Batillaria</taxon>
    </lineage>
</organism>
<sequence length="140" mass="15722">MHARRSCHDDLKTTNFNKHTFVLESSQSDWRSIPVQLALVKHAAEVGAETLVDGVEDDRKEQHRHGGNDTDLRVLGPVHAVTVVHRRHSKDTIIGHTFFRQVQRCHQCINTACSFGEIRIKLDENTGVTACVETTTVNAD</sequence>
<comment type="caution">
    <text evidence="1">The sequence shown here is derived from an EMBL/GenBank/DDBJ whole genome shotgun (WGS) entry which is preliminary data.</text>
</comment>
<dbReference type="AlphaFoldDB" id="A0ABD0KTJ3"/>
<dbReference type="EMBL" id="JACVVK020000125">
    <property type="protein sequence ID" value="KAK7490586.1"/>
    <property type="molecule type" value="Genomic_DNA"/>
</dbReference>
<evidence type="ECO:0000313" key="2">
    <source>
        <dbReference type="Proteomes" id="UP001519460"/>
    </source>
</evidence>
<accession>A0ABD0KTJ3</accession>
<keyword evidence="2" id="KW-1185">Reference proteome</keyword>